<dbReference type="SUPFAM" id="SSF82114">
    <property type="entry name" value="Riboflavin kinase-like"/>
    <property type="match status" value="1"/>
</dbReference>
<dbReference type="InterPro" id="IPR015864">
    <property type="entry name" value="FAD_synthase"/>
</dbReference>
<dbReference type="CDD" id="cd02064">
    <property type="entry name" value="FAD_synthetase_N"/>
    <property type="match status" value="1"/>
</dbReference>
<dbReference type="AlphaFoldDB" id="C4LD13"/>
<dbReference type="InterPro" id="IPR014729">
    <property type="entry name" value="Rossmann-like_a/b/a_fold"/>
</dbReference>
<dbReference type="InterPro" id="IPR023465">
    <property type="entry name" value="Riboflavin_kinase_dom_sf"/>
</dbReference>
<proteinExistence type="inferred from homology"/>
<evidence type="ECO:0000256" key="2">
    <source>
        <dbReference type="ARBA" id="ARBA00004726"/>
    </source>
</evidence>
<dbReference type="PIRSF" id="PIRSF004491">
    <property type="entry name" value="FAD_Synth"/>
    <property type="match status" value="1"/>
</dbReference>
<evidence type="ECO:0000256" key="1">
    <source>
        <dbReference type="ARBA" id="ARBA00002121"/>
    </source>
</evidence>
<comment type="function">
    <text evidence="1">Catalyzes the phosphorylation of riboflavin to FMN followed by the adenylation of FMN to FAD.</text>
</comment>
<comment type="similarity">
    <text evidence="15">Belongs to the ribF family.</text>
</comment>
<evidence type="ECO:0000256" key="5">
    <source>
        <dbReference type="ARBA" id="ARBA00022643"/>
    </source>
</evidence>
<keyword evidence="5 15" id="KW-0288">FMN</keyword>
<evidence type="ECO:0000256" key="14">
    <source>
        <dbReference type="ARBA" id="ARBA00049494"/>
    </source>
</evidence>
<dbReference type="EC" id="2.7.1.26" evidence="15"/>
<dbReference type="STRING" id="595494.Tola_2955"/>
<dbReference type="GO" id="GO:0005524">
    <property type="term" value="F:ATP binding"/>
    <property type="evidence" value="ECO:0007669"/>
    <property type="project" value="UniProtKB-UniRule"/>
</dbReference>
<reference evidence="18" key="1">
    <citation type="submission" date="2009-05" db="EMBL/GenBank/DDBJ databases">
        <title>Complete sequence of Tolumonas auensis DSM 9187.</title>
        <authorList>
            <consortium name="US DOE Joint Genome Institute"/>
            <person name="Lucas S."/>
            <person name="Copeland A."/>
            <person name="Lapidus A."/>
            <person name="Glavina del Rio T."/>
            <person name="Tice H."/>
            <person name="Bruce D."/>
            <person name="Goodwin L."/>
            <person name="Pitluck S."/>
            <person name="Chertkov O."/>
            <person name="Brettin T."/>
            <person name="Detter J.C."/>
            <person name="Han C."/>
            <person name="Larimer F."/>
            <person name="Land M."/>
            <person name="Hauser L."/>
            <person name="Kyrpides N."/>
            <person name="Mikhailova N."/>
            <person name="Spring S."/>
            <person name="Beller H."/>
        </authorList>
    </citation>
    <scope>NUCLEOTIDE SEQUENCE [LARGE SCALE GENOMIC DNA]</scope>
    <source>
        <strain evidence="18">DSM 9187 / TA4</strain>
    </source>
</reference>
<keyword evidence="11 15" id="KW-0067">ATP-binding</keyword>
<keyword evidence="6 15" id="KW-0808">Transferase</keyword>
<dbReference type="PANTHER" id="PTHR22749">
    <property type="entry name" value="RIBOFLAVIN KINASE/FMN ADENYLYLTRANSFERASE"/>
    <property type="match status" value="1"/>
</dbReference>
<keyword evidence="7 15" id="KW-0548">Nucleotidyltransferase</keyword>
<dbReference type="UniPathway" id="UPA00277">
    <property type="reaction ID" value="UER00407"/>
</dbReference>
<dbReference type="Proteomes" id="UP000009073">
    <property type="component" value="Chromosome"/>
</dbReference>
<comment type="pathway">
    <text evidence="3 15">Cofactor biosynthesis; FMN biosynthesis; FMN from riboflavin (ATP route): step 1/1.</text>
</comment>
<organism evidence="17 18">
    <name type="scientific">Tolumonas auensis (strain DSM 9187 / NBRC 110442 / TA 4)</name>
    <dbReference type="NCBI Taxonomy" id="595494"/>
    <lineage>
        <taxon>Bacteria</taxon>
        <taxon>Pseudomonadati</taxon>
        <taxon>Pseudomonadota</taxon>
        <taxon>Gammaproteobacteria</taxon>
        <taxon>Aeromonadales</taxon>
        <taxon>Aeromonadaceae</taxon>
        <taxon>Tolumonas</taxon>
    </lineage>
</organism>
<dbReference type="Gene3D" id="2.40.30.30">
    <property type="entry name" value="Riboflavin kinase-like"/>
    <property type="match status" value="1"/>
</dbReference>
<feature type="domain" description="Riboflavin kinase" evidence="16">
    <location>
        <begin position="183"/>
        <end position="306"/>
    </location>
</feature>
<comment type="pathway">
    <text evidence="2 15">Cofactor biosynthesis; FAD biosynthesis; FAD from FMN: step 1/1.</text>
</comment>
<dbReference type="UniPathway" id="UPA00276">
    <property type="reaction ID" value="UER00406"/>
</dbReference>
<evidence type="ECO:0000256" key="6">
    <source>
        <dbReference type="ARBA" id="ARBA00022679"/>
    </source>
</evidence>
<dbReference type="NCBIfam" id="NF004162">
    <property type="entry name" value="PRK05627.1-5"/>
    <property type="match status" value="1"/>
</dbReference>
<evidence type="ECO:0000256" key="12">
    <source>
        <dbReference type="ARBA" id="ARBA00023268"/>
    </source>
</evidence>
<dbReference type="RefSeq" id="WP_015879993.1">
    <property type="nucleotide sequence ID" value="NC_012691.1"/>
</dbReference>
<dbReference type="GO" id="GO:0009231">
    <property type="term" value="P:riboflavin biosynthetic process"/>
    <property type="evidence" value="ECO:0007669"/>
    <property type="project" value="InterPro"/>
</dbReference>
<evidence type="ECO:0000256" key="4">
    <source>
        <dbReference type="ARBA" id="ARBA00022630"/>
    </source>
</evidence>
<dbReference type="OrthoDB" id="9803667at2"/>
<dbReference type="GO" id="GO:0006747">
    <property type="term" value="P:FAD biosynthetic process"/>
    <property type="evidence" value="ECO:0007669"/>
    <property type="project" value="UniProtKB-UniRule"/>
</dbReference>
<dbReference type="EC" id="2.7.7.2" evidence="15"/>
<evidence type="ECO:0000313" key="17">
    <source>
        <dbReference type="EMBL" id="ACQ94544.1"/>
    </source>
</evidence>
<evidence type="ECO:0000256" key="10">
    <source>
        <dbReference type="ARBA" id="ARBA00022827"/>
    </source>
</evidence>
<protein>
    <recommendedName>
        <fullName evidence="15">Riboflavin biosynthesis protein</fullName>
    </recommendedName>
    <domain>
        <recommendedName>
            <fullName evidence="15">Riboflavin kinase</fullName>
            <ecNumber evidence="15">2.7.1.26</ecNumber>
        </recommendedName>
        <alternativeName>
            <fullName evidence="15">Flavokinase</fullName>
        </alternativeName>
    </domain>
    <domain>
        <recommendedName>
            <fullName evidence="15">FMN adenylyltransferase</fullName>
            <ecNumber evidence="15">2.7.7.2</ecNumber>
        </recommendedName>
        <alternativeName>
            <fullName evidence="15">FAD pyrophosphorylase</fullName>
        </alternativeName>
        <alternativeName>
            <fullName evidence="15">FAD synthase</fullName>
        </alternativeName>
    </domain>
</protein>
<sequence>MELIRGIHNLHPEHAGCVLTIGNFDGVHRGHQAVLSRLQARAQQLGLPSCVMVFEPQPLEFFARDKAPARLSRLRDKYEAIASLGIDRLLCVKFDHTFAELSAAQFIEQILVRKLSVRFLVIGDDFRFGLHRSGDFALLVEAGKRHGFQVLSTDTLLHDQQRVSSTLLREALRDGRLADVELMLGHPYSISGRVAHGAKLGRTIGFPTANIHLKRLVVPIQGVYAVQILIAGKMHFGVANIGFRPTVSGTRSQLEVHIFDFKDDLYGKQLQIRVCHKLRDEQKFPSFTALQTQITADARQARQWFGLPDASVEPDGI</sequence>
<dbReference type="Pfam" id="PF01687">
    <property type="entry name" value="Flavokinase"/>
    <property type="match status" value="1"/>
</dbReference>
<evidence type="ECO:0000256" key="9">
    <source>
        <dbReference type="ARBA" id="ARBA00022777"/>
    </source>
</evidence>
<keyword evidence="18" id="KW-1185">Reference proteome</keyword>
<dbReference type="FunFam" id="3.40.50.620:FF:000021">
    <property type="entry name" value="Riboflavin biosynthesis protein"/>
    <property type="match status" value="1"/>
</dbReference>
<dbReference type="InterPro" id="IPR023468">
    <property type="entry name" value="Riboflavin_kinase"/>
</dbReference>
<keyword evidence="12" id="KW-0511">Multifunctional enzyme</keyword>
<dbReference type="GO" id="GO:0009398">
    <property type="term" value="P:FMN biosynthetic process"/>
    <property type="evidence" value="ECO:0007669"/>
    <property type="project" value="UniProtKB-UniRule"/>
</dbReference>
<dbReference type="InterPro" id="IPR015865">
    <property type="entry name" value="Riboflavin_kinase_bac/euk"/>
</dbReference>
<reference evidence="17 18" key="2">
    <citation type="journal article" date="2011" name="Stand. Genomic Sci.">
        <title>Complete genome sequence of Tolumonas auensis type strain (TA 4).</title>
        <authorList>
            <person name="Chertkov O."/>
            <person name="Copeland A."/>
            <person name="Lucas S."/>
            <person name="Lapidus A."/>
            <person name="Berry K.W."/>
            <person name="Detter J.C."/>
            <person name="Del Rio T.G."/>
            <person name="Hammon N."/>
            <person name="Dalin E."/>
            <person name="Tice H."/>
            <person name="Pitluck S."/>
            <person name="Richardson P."/>
            <person name="Bruce D."/>
            <person name="Goodwin L."/>
            <person name="Han C."/>
            <person name="Tapia R."/>
            <person name="Saunders E."/>
            <person name="Schmutz J."/>
            <person name="Brettin T."/>
            <person name="Larimer F."/>
            <person name="Land M."/>
            <person name="Hauser L."/>
            <person name="Spring S."/>
            <person name="Rohde M."/>
            <person name="Kyrpides N.C."/>
            <person name="Ivanova N."/>
            <person name="Goker M."/>
            <person name="Beller H.R."/>
            <person name="Klenk H.P."/>
            <person name="Woyke T."/>
        </authorList>
    </citation>
    <scope>NUCLEOTIDE SEQUENCE [LARGE SCALE GENOMIC DNA]</scope>
    <source>
        <strain evidence="18">DSM 9187 / TA4</strain>
    </source>
</reference>
<evidence type="ECO:0000259" key="16">
    <source>
        <dbReference type="SMART" id="SM00904"/>
    </source>
</evidence>
<dbReference type="Pfam" id="PF06574">
    <property type="entry name" value="FAD_syn"/>
    <property type="match status" value="1"/>
</dbReference>
<dbReference type="InterPro" id="IPR002606">
    <property type="entry name" value="Riboflavin_kinase_bac"/>
</dbReference>
<dbReference type="KEGG" id="tau:Tola_2955"/>
<gene>
    <name evidence="17" type="ordered locus">Tola_2955</name>
</gene>
<evidence type="ECO:0000256" key="7">
    <source>
        <dbReference type="ARBA" id="ARBA00022695"/>
    </source>
</evidence>
<dbReference type="eggNOG" id="COG0196">
    <property type="taxonomic scope" value="Bacteria"/>
</dbReference>
<comment type="catalytic activity">
    <reaction evidence="14 15">
        <text>FMN + ATP + H(+) = FAD + diphosphate</text>
        <dbReference type="Rhea" id="RHEA:17237"/>
        <dbReference type="ChEBI" id="CHEBI:15378"/>
        <dbReference type="ChEBI" id="CHEBI:30616"/>
        <dbReference type="ChEBI" id="CHEBI:33019"/>
        <dbReference type="ChEBI" id="CHEBI:57692"/>
        <dbReference type="ChEBI" id="CHEBI:58210"/>
        <dbReference type="EC" id="2.7.7.2"/>
    </reaction>
</comment>
<keyword evidence="4 15" id="KW-0285">Flavoprotein</keyword>
<evidence type="ECO:0000256" key="11">
    <source>
        <dbReference type="ARBA" id="ARBA00022840"/>
    </source>
</evidence>
<dbReference type="SUPFAM" id="SSF52374">
    <property type="entry name" value="Nucleotidylyl transferase"/>
    <property type="match status" value="1"/>
</dbReference>
<dbReference type="EMBL" id="CP001616">
    <property type="protein sequence ID" value="ACQ94544.1"/>
    <property type="molecule type" value="Genomic_DNA"/>
</dbReference>
<dbReference type="GO" id="GO:0008531">
    <property type="term" value="F:riboflavin kinase activity"/>
    <property type="evidence" value="ECO:0007669"/>
    <property type="project" value="UniProtKB-UniRule"/>
</dbReference>
<dbReference type="SMART" id="SM00904">
    <property type="entry name" value="Flavokinase"/>
    <property type="match status" value="1"/>
</dbReference>
<dbReference type="NCBIfam" id="NF004160">
    <property type="entry name" value="PRK05627.1-3"/>
    <property type="match status" value="1"/>
</dbReference>
<keyword evidence="9 15" id="KW-0418">Kinase</keyword>
<accession>C4LD13</accession>
<dbReference type="GO" id="GO:0003919">
    <property type="term" value="F:FMN adenylyltransferase activity"/>
    <property type="evidence" value="ECO:0007669"/>
    <property type="project" value="UniProtKB-UniRule"/>
</dbReference>
<evidence type="ECO:0000256" key="15">
    <source>
        <dbReference type="PIRNR" id="PIRNR004491"/>
    </source>
</evidence>
<name>C4LD13_TOLAT</name>
<dbReference type="PANTHER" id="PTHR22749:SF6">
    <property type="entry name" value="RIBOFLAVIN KINASE"/>
    <property type="match status" value="1"/>
</dbReference>
<evidence type="ECO:0000256" key="13">
    <source>
        <dbReference type="ARBA" id="ARBA00047880"/>
    </source>
</evidence>
<comment type="catalytic activity">
    <reaction evidence="13 15">
        <text>riboflavin + ATP = FMN + ADP + H(+)</text>
        <dbReference type="Rhea" id="RHEA:14357"/>
        <dbReference type="ChEBI" id="CHEBI:15378"/>
        <dbReference type="ChEBI" id="CHEBI:30616"/>
        <dbReference type="ChEBI" id="CHEBI:57986"/>
        <dbReference type="ChEBI" id="CHEBI:58210"/>
        <dbReference type="ChEBI" id="CHEBI:456216"/>
        <dbReference type="EC" id="2.7.1.26"/>
    </reaction>
</comment>
<keyword evidence="10 15" id="KW-0274">FAD</keyword>
<dbReference type="NCBIfam" id="NF004163">
    <property type="entry name" value="PRK05627.1-6"/>
    <property type="match status" value="1"/>
</dbReference>
<evidence type="ECO:0000256" key="8">
    <source>
        <dbReference type="ARBA" id="ARBA00022741"/>
    </source>
</evidence>
<evidence type="ECO:0000256" key="3">
    <source>
        <dbReference type="ARBA" id="ARBA00005201"/>
    </source>
</evidence>
<evidence type="ECO:0000313" key="18">
    <source>
        <dbReference type="Proteomes" id="UP000009073"/>
    </source>
</evidence>
<dbReference type="NCBIfam" id="TIGR00083">
    <property type="entry name" value="ribF"/>
    <property type="match status" value="1"/>
</dbReference>
<dbReference type="HOGENOM" id="CLU_048437_0_1_6"/>
<dbReference type="NCBIfam" id="NF004159">
    <property type="entry name" value="PRK05627.1-2"/>
    <property type="match status" value="1"/>
</dbReference>
<keyword evidence="8 15" id="KW-0547">Nucleotide-binding</keyword>
<dbReference type="Gene3D" id="3.40.50.620">
    <property type="entry name" value="HUPs"/>
    <property type="match status" value="1"/>
</dbReference>